<protein>
    <submittedName>
        <fullName evidence="5">DNA repair protein recA homolog 2, mitochondrial-like isoform X1</fullName>
    </submittedName>
</protein>
<dbReference type="RefSeq" id="XP_071909408.1">
    <property type="nucleotide sequence ID" value="XM_072053307.1"/>
</dbReference>
<evidence type="ECO:0000313" key="5">
    <source>
        <dbReference type="RefSeq" id="XP_071909408.1"/>
    </source>
</evidence>
<sequence>MMVLMKVVERLNVFFDSRFKVATLIPQLEIDNVEVQANLKLAQGNCPADQATGLGICMKVIRNKLASAMTNAELTIKFRRGICCKSEILELACEHGIILNKGGSYFIEGKTLNTQEEAKDFLTANSSVLDHIVKNLRCQLFERKSKPE</sequence>
<dbReference type="Proteomes" id="UP001652660">
    <property type="component" value="Chromosome 6c"/>
</dbReference>
<keyword evidence="1" id="KW-0547">Nucleotide-binding</keyword>
<evidence type="ECO:0000256" key="1">
    <source>
        <dbReference type="ARBA" id="ARBA00022741"/>
    </source>
</evidence>
<keyword evidence="4" id="KW-1185">Reference proteome</keyword>
<dbReference type="InterPro" id="IPR013765">
    <property type="entry name" value="DNA_recomb/repair_RecA"/>
</dbReference>
<dbReference type="PANTHER" id="PTHR45900:SF4">
    <property type="entry name" value="DNA REPAIR PROTEIN RECA HOMOLOG 2, MITOCHONDRIAL"/>
    <property type="match status" value="1"/>
</dbReference>
<dbReference type="PANTHER" id="PTHR45900">
    <property type="entry name" value="RECA"/>
    <property type="match status" value="1"/>
</dbReference>
<organism evidence="4 5">
    <name type="scientific">Coffea arabica</name>
    <name type="common">Arabian coffee</name>
    <dbReference type="NCBI Taxonomy" id="13443"/>
    <lineage>
        <taxon>Eukaryota</taxon>
        <taxon>Viridiplantae</taxon>
        <taxon>Streptophyta</taxon>
        <taxon>Embryophyta</taxon>
        <taxon>Tracheophyta</taxon>
        <taxon>Spermatophyta</taxon>
        <taxon>Magnoliopsida</taxon>
        <taxon>eudicotyledons</taxon>
        <taxon>Gunneridae</taxon>
        <taxon>Pentapetalae</taxon>
        <taxon>asterids</taxon>
        <taxon>lamiids</taxon>
        <taxon>Gentianales</taxon>
        <taxon>Rubiaceae</taxon>
        <taxon>Ixoroideae</taxon>
        <taxon>Gardenieae complex</taxon>
        <taxon>Bertiereae - Coffeeae clade</taxon>
        <taxon>Coffeeae</taxon>
        <taxon>Coffea</taxon>
    </lineage>
</organism>
<keyword evidence="2" id="KW-0067">ATP-binding</keyword>
<gene>
    <name evidence="5" type="primary">LOC113693160</name>
</gene>
<name>A0ABM4UQ43_COFAR</name>
<accession>A0ABM4UQ43</accession>
<evidence type="ECO:0000256" key="3">
    <source>
        <dbReference type="ARBA" id="ARBA00023172"/>
    </source>
</evidence>
<dbReference type="PRINTS" id="PR00142">
    <property type="entry name" value="RECA"/>
</dbReference>
<dbReference type="Gene3D" id="3.40.50.300">
    <property type="entry name" value="P-loop containing nucleotide triphosphate hydrolases"/>
    <property type="match status" value="1"/>
</dbReference>
<dbReference type="GeneID" id="113693160"/>
<reference evidence="5" key="1">
    <citation type="submission" date="2025-08" db="UniProtKB">
        <authorList>
            <consortium name="RefSeq"/>
        </authorList>
    </citation>
    <scope>IDENTIFICATION</scope>
    <source>
        <tissue evidence="5">Leaves</tissue>
    </source>
</reference>
<evidence type="ECO:0000256" key="2">
    <source>
        <dbReference type="ARBA" id="ARBA00022840"/>
    </source>
</evidence>
<keyword evidence="3" id="KW-0233">DNA recombination</keyword>
<dbReference type="InterPro" id="IPR027417">
    <property type="entry name" value="P-loop_NTPase"/>
</dbReference>
<proteinExistence type="predicted"/>
<evidence type="ECO:0000313" key="4">
    <source>
        <dbReference type="Proteomes" id="UP001652660"/>
    </source>
</evidence>